<dbReference type="EMBL" id="JAMYJR010000023">
    <property type="protein sequence ID" value="MCO8273210.1"/>
    <property type="molecule type" value="Genomic_DNA"/>
</dbReference>
<proteinExistence type="predicted"/>
<accession>A0ABT1DQX2</accession>
<comment type="caution">
    <text evidence="1">The sequence shown here is derived from an EMBL/GenBank/DDBJ whole genome shotgun (WGS) entry which is preliminary data.</text>
</comment>
<evidence type="ECO:0000313" key="2">
    <source>
        <dbReference type="Proteomes" id="UP001523369"/>
    </source>
</evidence>
<name>A0ABT1DQX2_9ACTN</name>
<evidence type="ECO:0000313" key="1">
    <source>
        <dbReference type="EMBL" id="MCO8273210.1"/>
    </source>
</evidence>
<sequence>MPPPRSSWILNLVHFADPIHTPDRIIDWVATRRRQQIATIAVDGVQLAQWRFSGRGMVPRSVAAVSLRP</sequence>
<organism evidence="1 2">
    <name type="scientific">Paractinoplanes aksuensis</name>
    <dbReference type="NCBI Taxonomy" id="2939490"/>
    <lineage>
        <taxon>Bacteria</taxon>
        <taxon>Bacillati</taxon>
        <taxon>Actinomycetota</taxon>
        <taxon>Actinomycetes</taxon>
        <taxon>Micromonosporales</taxon>
        <taxon>Micromonosporaceae</taxon>
        <taxon>Paractinoplanes</taxon>
    </lineage>
</organism>
<dbReference type="Proteomes" id="UP001523369">
    <property type="component" value="Unassembled WGS sequence"/>
</dbReference>
<keyword evidence="2" id="KW-1185">Reference proteome</keyword>
<reference evidence="1 2" key="1">
    <citation type="submission" date="2022-06" db="EMBL/GenBank/DDBJ databases">
        <title>New Species of the Genus Actinoplanes, ActinopZanes ferrugineus.</title>
        <authorList>
            <person name="Ding P."/>
        </authorList>
    </citation>
    <scope>NUCLEOTIDE SEQUENCE [LARGE SCALE GENOMIC DNA]</scope>
    <source>
        <strain evidence="1 2">TRM88003</strain>
    </source>
</reference>
<gene>
    <name evidence="1" type="ORF">M1L60_21700</name>
</gene>
<protein>
    <submittedName>
        <fullName evidence="1">Uncharacterized protein</fullName>
    </submittedName>
</protein>
<dbReference type="RefSeq" id="WP_253239288.1">
    <property type="nucleotide sequence ID" value="NZ_JAMYJR010000023.1"/>
</dbReference>